<sequence>MTANLNPTSGSRPVPLRFLRQPDVLARVGVTWITILRWEKQGLFPKRRKLGPNTVAWVEAEIDEWCAGRAVHKIGEVA</sequence>
<protein>
    <submittedName>
        <fullName evidence="1">AlpA family phage regulatory protein</fullName>
    </submittedName>
</protein>
<gene>
    <name evidence="1" type="ORF">DAH66_06275</name>
</gene>
<accession>A0A430G657</accession>
<evidence type="ECO:0000313" key="2">
    <source>
        <dbReference type="Proteomes" id="UP000287746"/>
    </source>
</evidence>
<dbReference type="InterPro" id="IPR009061">
    <property type="entry name" value="DNA-bd_dom_put_sf"/>
</dbReference>
<proteinExistence type="predicted"/>
<reference evidence="1 2" key="1">
    <citation type="submission" date="2018-07" db="EMBL/GenBank/DDBJ databases">
        <title>Genomic and Epidemiologic Investigation of an Indolent Hospital Outbreak.</title>
        <authorList>
            <person name="Johnson R.C."/>
            <person name="Deming C."/>
            <person name="Conlan S."/>
            <person name="Zellmer C.J."/>
            <person name="Michelin A.V."/>
            <person name="Lee-Lin S."/>
            <person name="Thomas P.J."/>
            <person name="Park M."/>
            <person name="Weingarten R.A."/>
            <person name="Less J."/>
            <person name="Dekker J.P."/>
            <person name="Frank K.M."/>
            <person name="Musser K.A."/>
            <person name="Mcquiston J.R."/>
            <person name="Henderson D.K."/>
            <person name="Lau A.F."/>
            <person name="Palmore T.N."/>
            <person name="Segre J.A."/>
        </authorList>
    </citation>
    <scope>NUCLEOTIDE SEQUENCE [LARGE SCALE GENOMIC DNA]</scope>
    <source>
        <strain evidence="1 2">SK-CDC1_0717</strain>
    </source>
</reference>
<organism evidence="1 2">
    <name type="scientific">Sphingomonas koreensis</name>
    <dbReference type="NCBI Taxonomy" id="93064"/>
    <lineage>
        <taxon>Bacteria</taxon>
        <taxon>Pseudomonadati</taxon>
        <taxon>Pseudomonadota</taxon>
        <taxon>Alphaproteobacteria</taxon>
        <taxon>Sphingomonadales</taxon>
        <taxon>Sphingomonadaceae</taxon>
        <taxon>Sphingomonas</taxon>
    </lineage>
</organism>
<dbReference type="SUPFAM" id="SSF46955">
    <property type="entry name" value="Putative DNA-binding domain"/>
    <property type="match status" value="1"/>
</dbReference>
<dbReference type="InterPro" id="IPR010260">
    <property type="entry name" value="AlpA"/>
</dbReference>
<dbReference type="EMBL" id="QQYZ01000004">
    <property type="protein sequence ID" value="RSY88060.1"/>
    <property type="molecule type" value="Genomic_DNA"/>
</dbReference>
<evidence type="ECO:0000313" key="1">
    <source>
        <dbReference type="EMBL" id="RSY88060.1"/>
    </source>
</evidence>
<dbReference type="RefSeq" id="WP_126003938.1">
    <property type="nucleotide sequence ID" value="NZ_QQYZ01000004.1"/>
</dbReference>
<comment type="caution">
    <text evidence="1">The sequence shown here is derived from an EMBL/GenBank/DDBJ whole genome shotgun (WGS) entry which is preliminary data.</text>
</comment>
<name>A0A430G657_9SPHN</name>
<dbReference type="Proteomes" id="UP000287746">
    <property type="component" value="Unassembled WGS sequence"/>
</dbReference>
<dbReference type="AlphaFoldDB" id="A0A430G657"/>
<dbReference type="Pfam" id="PF05930">
    <property type="entry name" value="Phage_AlpA"/>
    <property type="match status" value="1"/>
</dbReference>
<dbReference type="Gene3D" id="1.10.238.160">
    <property type="match status" value="1"/>
</dbReference>